<dbReference type="EMBL" id="QXGF01000202">
    <property type="protein sequence ID" value="KAE8944476.1"/>
    <property type="molecule type" value="Genomic_DNA"/>
</dbReference>
<gene>
    <name evidence="5" type="ORF">PF001_g4546</name>
    <name evidence="4" type="ORF">PF005_g3626</name>
    <name evidence="3" type="ORF">PF007_g3633</name>
    <name evidence="1" type="ORF">PF009_g5854</name>
    <name evidence="2" type="ORF">PF011_g10010</name>
</gene>
<evidence type="ECO:0000313" key="4">
    <source>
        <dbReference type="EMBL" id="KAE9230099.1"/>
    </source>
</evidence>
<dbReference type="EMBL" id="QXFW01000514">
    <property type="protein sequence ID" value="KAE9010020.1"/>
    <property type="molecule type" value="Genomic_DNA"/>
</dbReference>
<dbReference type="Proteomes" id="UP000437068">
    <property type="component" value="Unassembled WGS sequence"/>
</dbReference>
<dbReference type="Proteomes" id="UP000429523">
    <property type="component" value="Unassembled WGS sequence"/>
</dbReference>
<evidence type="ECO:0000313" key="9">
    <source>
        <dbReference type="Proteomes" id="UP000441208"/>
    </source>
</evidence>
<dbReference type="Proteomes" id="UP000433483">
    <property type="component" value="Unassembled WGS sequence"/>
</dbReference>
<proteinExistence type="predicted"/>
<dbReference type="EMBL" id="QXGE01000158">
    <property type="protein sequence ID" value="KAE9322163.1"/>
    <property type="molecule type" value="Genomic_DNA"/>
</dbReference>
<dbReference type="OrthoDB" id="126220at2759"/>
<evidence type="ECO:0000313" key="3">
    <source>
        <dbReference type="EMBL" id="KAE9132701.1"/>
    </source>
</evidence>
<accession>A0A6A3KSK4</accession>
<dbReference type="EMBL" id="QXGB01000108">
    <property type="protein sequence ID" value="KAE9230099.1"/>
    <property type="molecule type" value="Genomic_DNA"/>
</dbReference>
<evidence type="ECO:0000313" key="8">
    <source>
        <dbReference type="Proteomes" id="UP000437068"/>
    </source>
</evidence>
<dbReference type="AlphaFoldDB" id="A0A6A3KSK4"/>
<name>A0A6A3KSK4_9STRA</name>
<evidence type="ECO:0000313" key="6">
    <source>
        <dbReference type="Proteomes" id="UP000429523"/>
    </source>
</evidence>
<dbReference type="Proteomes" id="UP000460718">
    <property type="component" value="Unassembled WGS sequence"/>
</dbReference>
<evidence type="ECO:0000313" key="5">
    <source>
        <dbReference type="EMBL" id="KAE9322163.1"/>
    </source>
</evidence>
<dbReference type="Proteomes" id="UP000441208">
    <property type="component" value="Unassembled WGS sequence"/>
</dbReference>
<sequence>MEKEADNDKMTPIVELYQRWLLNDYMNGHNDEAIKEFFKRRRPTRGKGVTVTRTVTMQSLDTAWTAFVRRWNVECPDALQDVLAAHERDNERLAVGGLTTQISQLSHEQARRYHVMYVADECVRCRRRSIPGPDVAVW</sequence>
<keyword evidence="7" id="KW-1185">Reference proteome</keyword>
<protein>
    <submittedName>
        <fullName evidence="2">Uncharacterized protein</fullName>
    </submittedName>
</protein>
<dbReference type="EMBL" id="QXFZ01000109">
    <property type="protein sequence ID" value="KAE9132701.1"/>
    <property type="molecule type" value="Genomic_DNA"/>
</dbReference>
<evidence type="ECO:0000313" key="7">
    <source>
        <dbReference type="Proteomes" id="UP000433483"/>
    </source>
</evidence>
<evidence type="ECO:0000313" key="2">
    <source>
        <dbReference type="EMBL" id="KAE9010020.1"/>
    </source>
</evidence>
<comment type="caution">
    <text evidence="2">The sequence shown here is derived from an EMBL/GenBank/DDBJ whole genome shotgun (WGS) entry which is preliminary data.</text>
</comment>
<organism evidence="2 10">
    <name type="scientific">Phytophthora fragariae</name>
    <dbReference type="NCBI Taxonomy" id="53985"/>
    <lineage>
        <taxon>Eukaryota</taxon>
        <taxon>Sar</taxon>
        <taxon>Stramenopiles</taxon>
        <taxon>Oomycota</taxon>
        <taxon>Peronosporomycetes</taxon>
        <taxon>Peronosporales</taxon>
        <taxon>Peronosporaceae</taxon>
        <taxon>Phytophthora</taxon>
    </lineage>
</organism>
<evidence type="ECO:0000313" key="10">
    <source>
        <dbReference type="Proteomes" id="UP000460718"/>
    </source>
</evidence>
<reference evidence="2 10" key="1">
    <citation type="submission" date="2018-09" db="EMBL/GenBank/DDBJ databases">
        <title>Genomic investigation of the strawberry pathogen Phytophthora fragariae indicates pathogenicity is determined by transcriptional variation in three key races.</title>
        <authorList>
            <person name="Adams T.M."/>
            <person name="Armitage A.D."/>
            <person name="Sobczyk M.K."/>
            <person name="Bates H.J."/>
            <person name="Dunwell J.M."/>
            <person name="Nellist C.F."/>
            <person name="Harrison R.J."/>
        </authorList>
    </citation>
    <scope>NUCLEOTIDE SEQUENCE [LARGE SCALE GENOMIC DNA]</scope>
    <source>
        <strain evidence="5 8">A4</strain>
        <strain evidence="4 7">NOV-27</strain>
        <strain evidence="3 9">NOV-71</strain>
        <strain evidence="1 6">NOV-9</strain>
        <strain evidence="2 10">SCRP245</strain>
    </source>
</reference>
<evidence type="ECO:0000313" key="1">
    <source>
        <dbReference type="EMBL" id="KAE8944476.1"/>
    </source>
</evidence>